<keyword evidence="6" id="KW-0276">Fatty acid metabolism</keyword>
<dbReference type="GO" id="GO:0006633">
    <property type="term" value="P:fatty acid biosynthetic process"/>
    <property type="evidence" value="ECO:0007669"/>
    <property type="project" value="UniProtKB-KW"/>
</dbReference>
<dbReference type="InterPro" id="IPR001095">
    <property type="entry name" value="Acetyl_CoA_COase_a_su"/>
</dbReference>
<dbReference type="GO" id="GO:0005524">
    <property type="term" value="F:ATP binding"/>
    <property type="evidence" value="ECO:0007669"/>
    <property type="project" value="UniProtKB-KW"/>
</dbReference>
<evidence type="ECO:0000256" key="5">
    <source>
        <dbReference type="ARBA" id="ARBA00022741"/>
    </source>
</evidence>
<dbReference type="GO" id="GO:2001295">
    <property type="term" value="P:malonyl-CoA biosynthetic process"/>
    <property type="evidence" value="ECO:0007669"/>
    <property type="project" value="UniProtKB-UniPathway"/>
</dbReference>
<comment type="pathway">
    <text evidence="1">Lipid metabolism; malonyl-CoA biosynthesis; malonyl-CoA from acetyl-CoA: step 1/1.</text>
</comment>
<comment type="catalytic activity">
    <reaction evidence="10">
        <text>N(6)-carboxybiotinyl-L-lysyl-[protein] + acetyl-CoA = N(6)-biotinyl-L-lysyl-[protein] + malonyl-CoA</text>
        <dbReference type="Rhea" id="RHEA:54728"/>
        <dbReference type="Rhea" id="RHEA-COMP:10505"/>
        <dbReference type="Rhea" id="RHEA-COMP:10506"/>
        <dbReference type="ChEBI" id="CHEBI:57288"/>
        <dbReference type="ChEBI" id="CHEBI:57384"/>
        <dbReference type="ChEBI" id="CHEBI:83144"/>
        <dbReference type="ChEBI" id="CHEBI:83145"/>
        <dbReference type="EC" id="2.1.3.15"/>
    </reaction>
</comment>
<protein>
    <recommendedName>
        <fullName evidence="2">acetyl-CoA carboxytransferase</fullName>
        <ecNumber evidence="2">2.1.3.15</ecNumber>
    </recommendedName>
</protein>
<dbReference type="GO" id="GO:0009317">
    <property type="term" value="C:acetyl-CoA carboxylase complex"/>
    <property type="evidence" value="ECO:0007669"/>
    <property type="project" value="InterPro"/>
</dbReference>
<evidence type="ECO:0000256" key="10">
    <source>
        <dbReference type="ARBA" id="ARBA00049152"/>
    </source>
</evidence>
<dbReference type="NCBIfam" id="TIGR00513">
    <property type="entry name" value="accA"/>
    <property type="match status" value="1"/>
</dbReference>
<dbReference type="InterPro" id="IPR011763">
    <property type="entry name" value="COA_CT_C"/>
</dbReference>
<keyword evidence="8" id="KW-0443">Lipid metabolism</keyword>
<keyword evidence="3" id="KW-0444">Lipid biosynthesis</keyword>
<name>A0A0F9HHM4_9ZZZZ</name>
<dbReference type="SUPFAM" id="SSF52096">
    <property type="entry name" value="ClpP/crotonase"/>
    <property type="match status" value="1"/>
</dbReference>
<evidence type="ECO:0000256" key="1">
    <source>
        <dbReference type="ARBA" id="ARBA00004956"/>
    </source>
</evidence>
<dbReference type="Gene3D" id="3.90.226.10">
    <property type="entry name" value="2-enoyl-CoA Hydratase, Chain A, domain 1"/>
    <property type="match status" value="1"/>
</dbReference>
<evidence type="ECO:0000256" key="2">
    <source>
        <dbReference type="ARBA" id="ARBA00011883"/>
    </source>
</evidence>
<keyword evidence="4" id="KW-0808">Transferase</keyword>
<accession>A0A0F9HHM4</accession>
<dbReference type="PRINTS" id="PR01069">
    <property type="entry name" value="ACCCTRFRASEA"/>
</dbReference>
<dbReference type="UniPathway" id="UPA00655">
    <property type="reaction ID" value="UER00711"/>
</dbReference>
<evidence type="ECO:0000259" key="11">
    <source>
        <dbReference type="PROSITE" id="PS50989"/>
    </source>
</evidence>
<keyword evidence="7" id="KW-0067">ATP-binding</keyword>
<evidence type="ECO:0000256" key="7">
    <source>
        <dbReference type="ARBA" id="ARBA00022840"/>
    </source>
</evidence>
<dbReference type="PANTHER" id="PTHR42853">
    <property type="entry name" value="ACETYL-COENZYME A CARBOXYLASE CARBOXYL TRANSFERASE SUBUNIT ALPHA"/>
    <property type="match status" value="1"/>
</dbReference>
<sequence>MATYLEFEKPIEELELKIEELRRLSLGSDLDLGKEIHKLEKKVQTLRESIYKSLTRWQKTQLARHPERPYTLDYINMMVEDFVELHGDRRFADDAAIVGGLGRIDGISCVIVGHQKGRGVKERIQRNFGQPHPEGYRKALRLMKMAERFGLPVVTLIDTPGAYPGIGAEERGQAEAIATNLMEMGRLRTPIIAVVIGEGGSGGALALGVSDRLYMLEHSTYSVISPEGCASILWSKNGDLSAHDFSKAADALKLTAKDLLSFGVIADIIPEPLGGAHRDPAQTAGNIREAVADAIREFDGMSPEELVESRYERLRALGQFEERAGVINLVQEAPPRTTQAEEAD</sequence>
<keyword evidence="9" id="KW-0275">Fatty acid biosynthesis</keyword>
<comment type="caution">
    <text evidence="12">The sequence shown here is derived from an EMBL/GenBank/DDBJ whole genome shotgun (WGS) entry which is preliminary data.</text>
</comment>
<dbReference type="HAMAP" id="MF_00823">
    <property type="entry name" value="AcetylCoA_CT_alpha"/>
    <property type="match status" value="1"/>
</dbReference>
<dbReference type="PROSITE" id="PS50989">
    <property type="entry name" value="COA_CT_CTER"/>
    <property type="match status" value="1"/>
</dbReference>
<evidence type="ECO:0000256" key="9">
    <source>
        <dbReference type="ARBA" id="ARBA00023160"/>
    </source>
</evidence>
<evidence type="ECO:0000256" key="8">
    <source>
        <dbReference type="ARBA" id="ARBA00023098"/>
    </source>
</evidence>
<dbReference type="EC" id="2.1.3.15" evidence="2"/>
<dbReference type="NCBIfam" id="NF041504">
    <property type="entry name" value="AccA_sub"/>
    <property type="match status" value="1"/>
</dbReference>
<dbReference type="InterPro" id="IPR029045">
    <property type="entry name" value="ClpP/crotonase-like_dom_sf"/>
</dbReference>
<feature type="domain" description="CoA carboxyltransferase C-terminal" evidence="11">
    <location>
        <begin position="38"/>
        <end position="297"/>
    </location>
</feature>
<evidence type="ECO:0000256" key="4">
    <source>
        <dbReference type="ARBA" id="ARBA00022679"/>
    </source>
</evidence>
<dbReference type="PANTHER" id="PTHR42853:SF3">
    <property type="entry name" value="ACETYL-COENZYME A CARBOXYLASE CARBOXYL TRANSFERASE SUBUNIT ALPHA, CHLOROPLASTIC"/>
    <property type="match status" value="1"/>
</dbReference>
<keyword evidence="5" id="KW-0547">Nucleotide-binding</keyword>
<dbReference type="NCBIfam" id="NF004344">
    <property type="entry name" value="PRK05724.1"/>
    <property type="match status" value="1"/>
</dbReference>
<dbReference type="GO" id="GO:0003989">
    <property type="term" value="F:acetyl-CoA carboxylase activity"/>
    <property type="evidence" value="ECO:0007669"/>
    <property type="project" value="InterPro"/>
</dbReference>
<dbReference type="EMBL" id="LAZR01015102">
    <property type="protein sequence ID" value="KKM14637.1"/>
    <property type="molecule type" value="Genomic_DNA"/>
</dbReference>
<proteinExistence type="inferred from homology"/>
<evidence type="ECO:0000313" key="12">
    <source>
        <dbReference type="EMBL" id="KKM14637.1"/>
    </source>
</evidence>
<organism evidence="12">
    <name type="scientific">marine sediment metagenome</name>
    <dbReference type="NCBI Taxonomy" id="412755"/>
    <lineage>
        <taxon>unclassified sequences</taxon>
        <taxon>metagenomes</taxon>
        <taxon>ecological metagenomes</taxon>
    </lineage>
</organism>
<evidence type="ECO:0000256" key="6">
    <source>
        <dbReference type="ARBA" id="ARBA00022832"/>
    </source>
</evidence>
<evidence type="ECO:0000256" key="3">
    <source>
        <dbReference type="ARBA" id="ARBA00022516"/>
    </source>
</evidence>
<dbReference type="GO" id="GO:0016743">
    <property type="term" value="F:carboxyl- or carbamoyltransferase activity"/>
    <property type="evidence" value="ECO:0007669"/>
    <property type="project" value="InterPro"/>
</dbReference>
<dbReference type="Pfam" id="PF03255">
    <property type="entry name" value="ACCA"/>
    <property type="match status" value="1"/>
</dbReference>
<reference evidence="12" key="1">
    <citation type="journal article" date="2015" name="Nature">
        <title>Complex archaea that bridge the gap between prokaryotes and eukaryotes.</title>
        <authorList>
            <person name="Spang A."/>
            <person name="Saw J.H."/>
            <person name="Jorgensen S.L."/>
            <person name="Zaremba-Niedzwiedzka K."/>
            <person name="Martijn J."/>
            <person name="Lind A.E."/>
            <person name="van Eijk R."/>
            <person name="Schleper C."/>
            <person name="Guy L."/>
            <person name="Ettema T.J."/>
        </authorList>
    </citation>
    <scope>NUCLEOTIDE SEQUENCE</scope>
</reference>
<dbReference type="AlphaFoldDB" id="A0A0F9HHM4"/>
<gene>
    <name evidence="12" type="ORF">LCGC14_1704130</name>
</gene>